<organism evidence="1 2">
    <name type="scientific">Nocardioides immobilis</name>
    <dbReference type="NCBI Taxonomy" id="2049295"/>
    <lineage>
        <taxon>Bacteria</taxon>
        <taxon>Bacillati</taxon>
        <taxon>Actinomycetota</taxon>
        <taxon>Actinomycetes</taxon>
        <taxon>Propionibacteriales</taxon>
        <taxon>Nocardioidaceae</taxon>
        <taxon>Nocardioides</taxon>
    </lineage>
</organism>
<evidence type="ECO:0000313" key="1">
    <source>
        <dbReference type="EMBL" id="RHW25385.1"/>
    </source>
</evidence>
<dbReference type="Proteomes" id="UP000283644">
    <property type="component" value="Unassembled WGS sequence"/>
</dbReference>
<reference evidence="1 2" key="1">
    <citation type="submission" date="2018-09" db="EMBL/GenBank/DDBJ databases">
        <title>Genome sequencing of Nocardioides immobilis CCTCC AB 2017083 for comparison to Nocardioides silvaticus.</title>
        <authorList>
            <person name="Li C."/>
            <person name="Wang G."/>
        </authorList>
    </citation>
    <scope>NUCLEOTIDE SEQUENCE [LARGE SCALE GENOMIC DNA]</scope>
    <source>
        <strain evidence="1 2">CCTCC AB 2017083</strain>
    </source>
</reference>
<comment type="caution">
    <text evidence="1">The sequence shown here is derived from an EMBL/GenBank/DDBJ whole genome shotgun (WGS) entry which is preliminary data.</text>
</comment>
<dbReference type="AlphaFoldDB" id="A0A417XYE6"/>
<gene>
    <name evidence="1" type="ORF">D0Z08_19340</name>
</gene>
<sequence length="246" mass="27173">MDRAALTQLRSLVLRGDVEGLVAALNAAPWPADSLQLIGDGLVAAVRGGTDGSVELSRACVIALGERRWDGDRELADALEAALGTGPAPMLRPLPVDLEELSMILEGDPIHGGGRIDLRTGEVWPQAAIEYAEEVGEIGEEYDDDPNRWLWVDSEGSRPGYRDMEWFIEDLDDADFADRLARAIAGSGAFRRFKERLSERPGLITRWHTFSNDRQRGRARRWLADEGYTDDGCGETRSGRRRAAAR</sequence>
<dbReference type="RefSeq" id="WP_118926900.1">
    <property type="nucleotide sequence ID" value="NZ_QXGH01000024.1"/>
</dbReference>
<proteinExistence type="predicted"/>
<name>A0A417XYE6_9ACTN</name>
<dbReference type="InterPro" id="IPR005361">
    <property type="entry name" value="UPF0158"/>
</dbReference>
<accession>A0A417XYE6</accession>
<dbReference type="Pfam" id="PF03682">
    <property type="entry name" value="UPF0158"/>
    <property type="match status" value="1"/>
</dbReference>
<dbReference type="EMBL" id="QXGH01000024">
    <property type="protein sequence ID" value="RHW25385.1"/>
    <property type="molecule type" value="Genomic_DNA"/>
</dbReference>
<protein>
    <submittedName>
        <fullName evidence="1">Uncharacterized protein</fullName>
    </submittedName>
</protein>
<keyword evidence="2" id="KW-1185">Reference proteome</keyword>
<evidence type="ECO:0000313" key="2">
    <source>
        <dbReference type="Proteomes" id="UP000283644"/>
    </source>
</evidence>
<dbReference type="OrthoDB" id="9816539at2"/>